<dbReference type="PANTHER" id="PTHR33360:SF2">
    <property type="entry name" value="TRANSPOSASE FOR INSERTION SEQUENCE ELEMENT IS200"/>
    <property type="match status" value="1"/>
</dbReference>
<dbReference type="PANTHER" id="PTHR33360">
    <property type="entry name" value="TRANSPOSASE FOR INSERTION SEQUENCE ELEMENT IS200"/>
    <property type="match status" value="1"/>
</dbReference>
<keyword evidence="5" id="KW-1185">Reference proteome</keyword>
<dbReference type="SUPFAM" id="SSF143422">
    <property type="entry name" value="Transposase IS200-like"/>
    <property type="match status" value="1"/>
</dbReference>
<dbReference type="InterPro" id="IPR036515">
    <property type="entry name" value="Transposase_17_sf"/>
</dbReference>
<dbReference type="KEGG" id="hsf:HLASA_0721"/>
<dbReference type="KEGG" id="hsu:HLASF_0724"/>
<proteinExistence type="predicted"/>
<dbReference type="GO" id="GO:0006313">
    <property type="term" value="P:DNA transposition"/>
    <property type="evidence" value="ECO:0007669"/>
    <property type="project" value="InterPro"/>
</dbReference>
<dbReference type="Proteomes" id="UP000060390">
    <property type="component" value="Chromosome"/>
</dbReference>
<dbReference type="SMART" id="SM01321">
    <property type="entry name" value="Y1_Tnp"/>
    <property type="match status" value="1"/>
</dbReference>
<dbReference type="Proteomes" id="UP000069906">
    <property type="component" value="Chromosome"/>
</dbReference>
<evidence type="ECO:0000313" key="3">
    <source>
        <dbReference type="EMBL" id="ALG81622.1"/>
    </source>
</evidence>
<dbReference type="Gene3D" id="3.30.70.1290">
    <property type="entry name" value="Transposase IS200-like"/>
    <property type="match status" value="1"/>
</dbReference>
<evidence type="ECO:0000313" key="5">
    <source>
        <dbReference type="Proteomes" id="UP000069906"/>
    </source>
</evidence>
<dbReference type="GO" id="GO:0003677">
    <property type="term" value="F:DNA binding"/>
    <property type="evidence" value="ECO:0007669"/>
    <property type="project" value="InterPro"/>
</dbReference>
<gene>
    <name evidence="3" type="ORF">HLASA_0721</name>
    <name evidence="2" type="ORF">HLASF_0724</name>
</gene>
<dbReference type="RefSeq" id="WP_050048010.1">
    <property type="nucleotide sequence ID" value="NZ_CP008874.1"/>
</dbReference>
<dbReference type="NCBIfam" id="NF033573">
    <property type="entry name" value="transpos_IS200"/>
    <property type="match status" value="1"/>
</dbReference>
<reference evidence="3 4" key="3">
    <citation type="journal article" date="2016" name="Stand. Genomic Sci.">
        <title>Complete genome sequence of 'Halanaeroarchaeum sulfurireducens' M27-SA2, a sulfur-reducing and acetate-oxidizing haloarchaeon from the deep-sea hypersaline anoxic lake Medee.</title>
        <authorList>
            <person name="Messina E."/>
            <person name="Sorokin D.Y."/>
            <person name="Kublanov I.V."/>
            <person name="Toshchakov S."/>
            <person name="Lopatina A."/>
            <person name="Arcadi E."/>
            <person name="Smedile F."/>
            <person name="La Spada G."/>
            <person name="La Cono V."/>
            <person name="Yakimov M.M."/>
        </authorList>
    </citation>
    <scope>NUCLEOTIDE SEQUENCE [LARGE SCALE GENOMIC DNA]</scope>
    <source>
        <strain evidence="3 4">M27-SA2</strain>
    </source>
</reference>
<dbReference type="OrthoDB" id="92826at2157"/>
<organism evidence="2 5">
    <name type="scientific">Halanaeroarchaeum sulfurireducens</name>
    <dbReference type="NCBI Taxonomy" id="1604004"/>
    <lineage>
        <taxon>Archaea</taxon>
        <taxon>Methanobacteriati</taxon>
        <taxon>Methanobacteriota</taxon>
        <taxon>Stenosarchaea group</taxon>
        <taxon>Halobacteria</taxon>
        <taxon>Halobacteriales</taxon>
        <taxon>Halobacteriaceae</taxon>
        <taxon>Halanaeroarchaeum</taxon>
    </lineage>
</organism>
<reference evidence="4" key="2">
    <citation type="submission" date="2015-05" db="EMBL/GenBank/DDBJ databases">
        <title>Complete genome sequence of Halanaeroarchaeum sulfurireducens type strain M27-SA2, a sulfate-reducer haloarchaeon from marine anoxic lake Medee.</title>
        <authorList>
            <person name="Messina E."/>
            <person name="Kublanov I.V."/>
            <person name="Toshchakov S."/>
            <person name="Arcadi E."/>
            <person name="La Spada G."/>
            <person name="La Cono V."/>
            <person name="Yakimov M.M."/>
        </authorList>
    </citation>
    <scope>NUCLEOTIDE SEQUENCE [LARGE SCALE GENOMIC DNA]</scope>
    <source>
        <strain evidence="4">M27-SA2</strain>
    </source>
</reference>
<dbReference type="EMBL" id="CP011564">
    <property type="protein sequence ID" value="ALG81622.1"/>
    <property type="molecule type" value="Genomic_DNA"/>
</dbReference>
<dbReference type="HOGENOM" id="CLU_101320_2_0_2"/>
<dbReference type="AlphaFoldDB" id="A0A0F7PAQ9"/>
<name>A0A0F7PAQ9_9EURY</name>
<dbReference type="GeneID" id="26010085"/>
<dbReference type="EMBL" id="CP008874">
    <property type="protein sequence ID" value="AKH97220.1"/>
    <property type="molecule type" value="Genomic_DNA"/>
</dbReference>
<evidence type="ECO:0000313" key="2">
    <source>
        <dbReference type="EMBL" id="AKH97220.1"/>
    </source>
</evidence>
<dbReference type="InterPro" id="IPR002686">
    <property type="entry name" value="Transposase_17"/>
</dbReference>
<evidence type="ECO:0000259" key="1">
    <source>
        <dbReference type="SMART" id="SM01321"/>
    </source>
</evidence>
<sequence>MEEYRSHAHSVSSCKYHFVWCPKYRHPVLDVVENDVRELFDETADHFGHEILALEIADDHVHLFVQTDPKYSPSNIARQFKSYSGKHLLERDPEIRESYFWGGGFWKVGYYVGTTGAVSKEVVERYIEETEHAPE</sequence>
<evidence type="ECO:0000313" key="4">
    <source>
        <dbReference type="Proteomes" id="UP000060390"/>
    </source>
</evidence>
<dbReference type="Pfam" id="PF01797">
    <property type="entry name" value="Y1_Tnp"/>
    <property type="match status" value="1"/>
</dbReference>
<feature type="domain" description="Transposase IS200-like" evidence="1">
    <location>
        <begin position="11"/>
        <end position="130"/>
    </location>
</feature>
<accession>A0A0F7PAQ9</accession>
<dbReference type="PATRIC" id="fig|1604004.4.peg.760"/>
<protein>
    <submittedName>
        <fullName evidence="2">IS200-type transposase</fullName>
    </submittedName>
</protein>
<dbReference type="GO" id="GO:0004803">
    <property type="term" value="F:transposase activity"/>
    <property type="evidence" value="ECO:0007669"/>
    <property type="project" value="InterPro"/>
</dbReference>
<reference evidence="2 5" key="1">
    <citation type="journal article" date="2015" name="ISME J.">
        <title>Elemental sulfur and acetate can support life of a novel strictly anaerobic haloarchaeon.</title>
        <authorList>
            <person name="Sorokin D.Y."/>
            <person name="Kublanov I.V."/>
            <person name="Gavrilov S.N."/>
            <person name="Rojo D."/>
            <person name="Roman P."/>
            <person name="Golyshin P.N."/>
            <person name="Slepak V.Z."/>
            <person name="Smedile F."/>
            <person name="Ferrer M."/>
            <person name="Messina E."/>
            <person name="La Cono V."/>
            <person name="Yakimov M.M."/>
        </authorList>
    </citation>
    <scope>NUCLEOTIDE SEQUENCE [LARGE SCALE GENOMIC DNA]</scope>
    <source>
        <strain evidence="2 5">HSR2</strain>
    </source>
</reference>